<organism evidence="2 3">
    <name type="scientific">Patellaria atrata CBS 101060</name>
    <dbReference type="NCBI Taxonomy" id="1346257"/>
    <lineage>
        <taxon>Eukaryota</taxon>
        <taxon>Fungi</taxon>
        <taxon>Dikarya</taxon>
        <taxon>Ascomycota</taxon>
        <taxon>Pezizomycotina</taxon>
        <taxon>Dothideomycetes</taxon>
        <taxon>Dothideomycetes incertae sedis</taxon>
        <taxon>Patellariales</taxon>
        <taxon>Patellariaceae</taxon>
        <taxon>Patellaria</taxon>
    </lineage>
</organism>
<dbReference type="GO" id="GO:0000706">
    <property type="term" value="P:meiotic DNA double-strand break processing"/>
    <property type="evidence" value="ECO:0007669"/>
    <property type="project" value="TreeGrafter"/>
</dbReference>
<dbReference type="AlphaFoldDB" id="A0A9P4SEF2"/>
<dbReference type="GO" id="GO:0003918">
    <property type="term" value="F:DNA topoisomerase type II (double strand cut, ATP-hydrolyzing) activity"/>
    <property type="evidence" value="ECO:0007669"/>
    <property type="project" value="InterPro"/>
</dbReference>
<keyword evidence="3" id="KW-1185">Reference proteome</keyword>
<dbReference type="OrthoDB" id="5377392at2759"/>
<dbReference type="FunFam" id="3.40.1360.10:FF:000018">
    <property type="entry name" value="Type II DNA topoisomerase VI subunit A"/>
    <property type="match status" value="1"/>
</dbReference>
<evidence type="ECO:0000259" key="1">
    <source>
        <dbReference type="Pfam" id="PF21180"/>
    </source>
</evidence>
<dbReference type="InterPro" id="IPR036388">
    <property type="entry name" value="WH-like_DNA-bd_sf"/>
</dbReference>
<comment type="caution">
    <text evidence="2">The sequence shown here is derived from an EMBL/GenBank/DDBJ whole genome shotgun (WGS) entry which is preliminary data.</text>
</comment>
<evidence type="ECO:0000313" key="3">
    <source>
        <dbReference type="Proteomes" id="UP000799429"/>
    </source>
</evidence>
<dbReference type="GO" id="GO:0007131">
    <property type="term" value="P:reciprocal meiotic recombination"/>
    <property type="evidence" value="ECO:0007669"/>
    <property type="project" value="TreeGrafter"/>
</dbReference>
<dbReference type="Proteomes" id="UP000799429">
    <property type="component" value="Unassembled WGS sequence"/>
</dbReference>
<dbReference type="Pfam" id="PF21180">
    <property type="entry name" value="TOP6A-Spo11_Toprim"/>
    <property type="match status" value="1"/>
</dbReference>
<accession>A0A9P4SEF2</accession>
<dbReference type="Gene3D" id="3.40.1360.10">
    <property type="match status" value="1"/>
</dbReference>
<dbReference type="InterPro" id="IPR036078">
    <property type="entry name" value="Spo11/TopoVI_A_sf"/>
</dbReference>
<proteinExistence type="predicted"/>
<dbReference type="SUPFAM" id="SSF56726">
    <property type="entry name" value="DNA topoisomerase IV, alpha subunit"/>
    <property type="match status" value="1"/>
</dbReference>
<evidence type="ECO:0000313" key="2">
    <source>
        <dbReference type="EMBL" id="KAF2841276.1"/>
    </source>
</evidence>
<dbReference type="EMBL" id="MU006091">
    <property type="protein sequence ID" value="KAF2841276.1"/>
    <property type="molecule type" value="Genomic_DNA"/>
</dbReference>
<sequence>MTSNHNEMLFEETPILPLSSQESLTDAFDQFWNFTDAELAVTPVSSSLEFNSSADEAETLLPEAHSSCSVEKANVLIDLSEEETNVVLPIGPLSTLPEQAGRRHNNWLLDAEVRVSKHHSLDLSAIEPSRQAVTARIESIFTEITESLSQNRQLTILLASRQSSSAQGLDRKAGLMTTNTSNRIKEISFPGDNPHQAWRFGLTLEMRLKREHTDKVVSCSTIFVDQTVVDRFVDDIASTFRVPRIVLNVTATAKGLMAGCFKIEKDDGSIVDGCSDREGLLISKLEVSELVDISNVKWILVIEKEAVFRSMASSDFWYTLSRQGLMITGKGFPDISTRAFLRALSIPSPQNNFHNAPIFGLMDFDPDGLDILLTYKLGSYSLAHENGSLNVPSMRWLGVKSTDVVLEDDEQESQGLMKLSARDRGKATKMLDREVCAEDAPESPWRREIQMMLFLNVKAEIQILETRSGGIEKWLQSKLVDGYGTS</sequence>
<dbReference type="InterPro" id="IPR034136">
    <property type="entry name" value="TOPRIM_Topo6A/Spo11"/>
</dbReference>
<reference evidence="2" key="1">
    <citation type="journal article" date="2020" name="Stud. Mycol.">
        <title>101 Dothideomycetes genomes: a test case for predicting lifestyles and emergence of pathogens.</title>
        <authorList>
            <person name="Haridas S."/>
            <person name="Albert R."/>
            <person name="Binder M."/>
            <person name="Bloem J."/>
            <person name="Labutti K."/>
            <person name="Salamov A."/>
            <person name="Andreopoulos B."/>
            <person name="Baker S."/>
            <person name="Barry K."/>
            <person name="Bills G."/>
            <person name="Bluhm B."/>
            <person name="Cannon C."/>
            <person name="Castanera R."/>
            <person name="Culley D."/>
            <person name="Daum C."/>
            <person name="Ezra D."/>
            <person name="Gonzalez J."/>
            <person name="Henrissat B."/>
            <person name="Kuo A."/>
            <person name="Liang C."/>
            <person name="Lipzen A."/>
            <person name="Lutzoni F."/>
            <person name="Magnuson J."/>
            <person name="Mondo S."/>
            <person name="Nolan M."/>
            <person name="Ohm R."/>
            <person name="Pangilinan J."/>
            <person name="Park H.-J."/>
            <person name="Ramirez L."/>
            <person name="Alfaro M."/>
            <person name="Sun H."/>
            <person name="Tritt A."/>
            <person name="Yoshinaga Y."/>
            <person name="Zwiers L.-H."/>
            <person name="Turgeon B."/>
            <person name="Goodwin S."/>
            <person name="Spatafora J."/>
            <person name="Crous P."/>
            <person name="Grigoriev I."/>
        </authorList>
    </citation>
    <scope>NUCLEOTIDE SEQUENCE</scope>
    <source>
        <strain evidence="2">CBS 101060</strain>
    </source>
</reference>
<feature type="domain" description="Topoisomerase 6 subunit A/Spo11 TOPRIM" evidence="1">
    <location>
        <begin position="299"/>
        <end position="468"/>
    </location>
</feature>
<dbReference type="PANTHER" id="PTHR10848:SF0">
    <property type="entry name" value="MEIOTIC RECOMBINATION PROTEIN SPO11"/>
    <property type="match status" value="1"/>
</dbReference>
<dbReference type="GO" id="GO:0042138">
    <property type="term" value="P:meiotic DNA double-strand break formation"/>
    <property type="evidence" value="ECO:0007669"/>
    <property type="project" value="TreeGrafter"/>
</dbReference>
<dbReference type="PANTHER" id="PTHR10848">
    <property type="entry name" value="MEIOTIC RECOMBINATION PROTEIN SPO11"/>
    <property type="match status" value="1"/>
</dbReference>
<protein>
    <submittedName>
        <fullName evidence="2">DNA topoisomerase IV, alpha subunit</fullName>
    </submittedName>
</protein>
<dbReference type="PRINTS" id="PR01550">
    <property type="entry name" value="TOP6AFAMILY"/>
</dbReference>
<dbReference type="GO" id="GO:0003677">
    <property type="term" value="F:DNA binding"/>
    <property type="evidence" value="ECO:0007669"/>
    <property type="project" value="InterPro"/>
</dbReference>
<dbReference type="CDD" id="cd00223">
    <property type="entry name" value="TOPRIM_TopoIIB_SPO"/>
    <property type="match status" value="1"/>
</dbReference>
<gene>
    <name evidence="2" type="ORF">M501DRAFT_1045977</name>
</gene>
<dbReference type="GO" id="GO:0000228">
    <property type="term" value="C:nuclear chromosome"/>
    <property type="evidence" value="ECO:0007669"/>
    <property type="project" value="TreeGrafter"/>
</dbReference>
<dbReference type="Gene3D" id="1.10.10.10">
    <property type="entry name" value="Winged helix-like DNA-binding domain superfamily/Winged helix DNA-binding domain"/>
    <property type="match status" value="1"/>
</dbReference>
<name>A0A9P4SEF2_9PEZI</name>
<dbReference type="InterPro" id="IPR002815">
    <property type="entry name" value="Spo11/TopoVI_A"/>
</dbReference>